<reference evidence="2 3" key="1">
    <citation type="submission" date="2018-05" db="EMBL/GenBank/DDBJ databases">
        <title>Genomic Encyclopedia of Archaeal and Bacterial Type Strains, Phase II (KMG-II): from individual species to whole genera.</title>
        <authorList>
            <person name="Goeker M."/>
        </authorList>
    </citation>
    <scope>NUCLEOTIDE SEQUENCE [LARGE SCALE GENOMIC DNA]</scope>
    <source>
        <strain evidence="2 3">DSM 19975</strain>
    </source>
</reference>
<evidence type="ECO:0000259" key="1">
    <source>
        <dbReference type="Pfam" id="PF12867"/>
    </source>
</evidence>
<protein>
    <submittedName>
        <fullName evidence="2">DinB family protein</fullName>
    </submittedName>
</protein>
<dbReference type="EMBL" id="QGHA01000004">
    <property type="protein sequence ID" value="PWK77617.1"/>
    <property type="molecule type" value="Genomic_DNA"/>
</dbReference>
<proteinExistence type="predicted"/>
<dbReference type="Gene3D" id="1.20.120.450">
    <property type="entry name" value="dinb family like domain"/>
    <property type="match status" value="1"/>
</dbReference>
<keyword evidence="3" id="KW-1185">Reference proteome</keyword>
<dbReference type="RefSeq" id="WP_109608161.1">
    <property type="nucleotide sequence ID" value="NZ_QGHA01000004.1"/>
</dbReference>
<dbReference type="Pfam" id="PF12867">
    <property type="entry name" value="DinB_2"/>
    <property type="match status" value="1"/>
</dbReference>
<comment type="caution">
    <text evidence="2">The sequence shown here is derived from an EMBL/GenBank/DDBJ whole genome shotgun (WGS) entry which is preliminary data.</text>
</comment>
<sequence>MNNEHQIVIDEVLHLLQGGNAHAGLKKALDGLPANMRGVKVDKLPYTIWQLVEHIRIAQWDMLEFSKDGSHQSPNWPDDYWVKELAPANDAAWEKSIKQIDDDLEELIGLVKSEDIYKKIPHGDGQTLLREALQAADHNAYHMAEIIVIRRLLGAWG</sequence>
<dbReference type="Proteomes" id="UP000245678">
    <property type="component" value="Unassembled WGS sequence"/>
</dbReference>
<dbReference type="InterPro" id="IPR034660">
    <property type="entry name" value="DinB/YfiT-like"/>
</dbReference>
<evidence type="ECO:0000313" key="2">
    <source>
        <dbReference type="EMBL" id="PWK77617.1"/>
    </source>
</evidence>
<evidence type="ECO:0000313" key="3">
    <source>
        <dbReference type="Proteomes" id="UP000245678"/>
    </source>
</evidence>
<name>A0A316HB40_9SPHI</name>
<feature type="domain" description="DinB-like" evidence="1">
    <location>
        <begin position="25"/>
        <end position="146"/>
    </location>
</feature>
<organism evidence="2 3">
    <name type="scientific">Mucilaginibacter oryzae</name>
    <dbReference type="NCBI Taxonomy" id="468058"/>
    <lineage>
        <taxon>Bacteria</taxon>
        <taxon>Pseudomonadati</taxon>
        <taxon>Bacteroidota</taxon>
        <taxon>Sphingobacteriia</taxon>
        <taxon>Sphingobacteriales</taxon>
        <taxon>Sphingobacteriaceae</taxon>
        <taxon>Mucilaginibacter</taxon>
    </lineage>
</organism>
<accession>A0A316HB40</accession>
<gene>
    <name evidence="2" type="ORF">LX99_02494</name>
</gene>
<dbReference type="SUPFAM" id="SSF109854">
    <property type="entry name" value="DinB/YfiT-like putative metalloenzymes"/>
    <property type="match status" value="1"/>
</dbReference>
<dbReference type="InterPro" id="IPR024775">
    <property type="entry name" value="DinB-like"/>
</dbReference>
<dbReference type="AlphaFoldDB" id="A0A316HB40"/>